<feature type="modified residue" description="N6-(pyridoxal phosphate)lysine" evidence="9">
    <location>
        <position position="280"/>
    </location>
</feature>
<comment type="catalytic activity">
    <reaction evidence="8 9">
        <text>(8S)-8-amino-7-oxononanoate + S-adenosyl-L-methionine = S-adenosyl-4-methylsulfanyl-2-oxobutanoate + (7R,8S)-7,8-diammoniononanoate</text>
        <dbReference type="Rhea" id="RHEA:16861"/>
        <dbReference type="ChEBI" id="CHEBI:16490"/>
        <dbReference type="ChEBI" id="CHEBI:59789"/>
        <dbReference type="ChEBI" id="CHEBI:149468"/>
        <dbReference type="ChEBI" id="CHEBI:149469"/>
        <dbReference type="EC" id="2.6.1.62"/>
    </reaction>
</comment>
<dbReference type="PANTHER" id="PTHR42684:SF3">
    <property type="entry name" value="ADENOSYLMETHIONINE-8-AMINO-7-OXONONANOATE AMINOTRANSFERASE"/>
    <property type="match status" value="1"/>
</dbReference>
<comment type="function">
    <text evidence="9">Catalyzes the transfer of the alpha-amino group from S-adenosyl-L-methionine (SAM) to 7-keto-8-aminopelargonic acid (KAPA) to form 7,8-diaminopelargonic acid (DAPA). It is the only aminotransferase known to utilize SAM as an amino donor.</text>
</comment>
<sequence length="443" mass="49203">MVNKEQIITKDLNHIWHPCMQMKDFETSPPVIVYAAKGSYLETNQGKLIDGISSWWCKSLGHGHPAITAAIKEQLTTFEHVIAAHTTHASLAKLGEKLAEITKNQHLFFASDGSCAVEIALKLALHAQQLQGEGQRREFISLRNSYHGETFGALSVSDLGLYKKPYEGLGLKCHFIDNLPYVSGEHDPAWQDATIHWQTTQTYLEQIKDHVCAIIVEPILQAASGMRCYSADFLNKLATWAQQHGIYVIADEIMTGIGRTGKWLASEYAGIKPDLICLSKGLTSGSIPFSCVLIDNAIYNLFYADYNQGKSFLHSHTYSGNALAISAALATIKTIEEEKLNQKALLVGKQMLKLFEEIAEKTQKITNIRSIGAVVAGDMVDIPNQRVGFQFYQEALKRGALLRPIGNTLYWLPPLTISEQTIMHLAEITLNSIYAVYDNLSYG</sequence>
<evidence type="ECO:0000256" key="2">
    <source>
        <dbReference type="ARBA" id="ARBA00005063"/>
    </source>
</evidence>
<evidence type="ECO:0000256" key="5">
    <source>
        <dbReference type="ARBA" id="ARBA00022691"/>
    </source>
</evidence>
<dbReference type="SUPFAM" id="SSF53383">
    <property type="entry name" value="PLP-dependent transferases"/>
    <property type="match status" value="1"/>
</dbReference>
<keyword evidence="9" id="KW-0963">Cytoplasm</keyword>
<dbReference type="GO" id="GO:0009102">
    <property type="term" value="P:biotin biosynthetic process"/>
    <property type="evidence" value="ECO:0007669"/>
    <property type="project" value="UniProtKB-UniRule"/>
</dbReference>
<dbReference type="PROSITE" id="PS00600">
    <property type="entry name" value="AA_TRANSFER_CLASS_3"/>
    <property type="match status" value="1"/>
</dbReference>
<feature type="binding site" evidence="9">
    <location>
        <position position="280"/>
    </location>
    <ligand>
        <name>substrate</name>
    </ligand>
</feature>
<comment type="cofactor">
    <cofactor evidence="1 9">
        <name>pyridoxal 5'-phosphate</name>
        <dbReference type="ChEBI" id="CHEBI:597326"/>
    </cofactor>
</comment>
<keyword evidence="4 9" id="KW-0808">Transferase</keyword>
<feature type="binding site" evidence="9">
    <location>
        <position position="251"/>
    </location>
    <ligand>
        <name>pyridoxal 5'-phosphate</name>
        <dbReference type="ChEBI" id="CHEBI:597326"/>
    </ligand>
</feature>
<evidence type="ECO:0000256" key="7">
    <source>
        <dbReference type="ARBA" id="ARBA00022898"/>
    </source>
</evidence>
<accession>A0A378I1A1</accession>
<name>A0A378I1A1_9GAMM</name>
<dbReference type="InterPro" id="IPR015424">
    <property type="entry name" value="PyrdxlP-dep_Trfase"/>
</dbReference>
<dbReference type="Pfam" id="PF00202">
    <property type="entry name" value="Aminotran_3"/>
    <property type="match status" value="1"/>
</dbReference>
<dbReference type="InterPro" id="IPR015421">
    <property type="entry name" value="PyrdxlP-dep_Trfase_major"/>
</dbReference>
<comment type="pathway">
    <text evidence="2 9">Cofactor biosynthesis; biotin biosynthesis; 7,8-diaminononanoate from 8-amino-7-oxononanoate (SAM route): step 1/1.</text>
</comment>
<evidence type="ECO:0000256" key="1">
    <source>
        <dbReference type="ARBA" id="ARBA00001933"/>
    </source>
</evidence>
<dbReference type="InterPro" id="IPR015422">
    <property type="entry name" value="PyrdxlP-dep_Trfase_small"/>
</dbReference>
<evidence type="ECO:0000313" key="10">
    <source>
        <dbReference type="EMBL" id="STX28929.1"/>
    </source>
</evidence>
<evidence type="ECO:0000256" key="3">
    <source>
        <dbReference type="ARBA" id="ARBA00022576"/>
    </source>
</evidence>
<keyword evidence="7 9" id="KW-0663">Pyridoxal phosphate</keyword>
<protein>
    <recommendedName>
        <fullName evidence="9">Adenosylmethionine-8-amino-7-oxononanoate aminotransferase</fullName>
        <ecNumber evidence="9">2.6.1.62</ecNumber>
    </recommendedName>
    <alternativeName>
        <fullName evidence="9">7,8-diamino-pelargonic acid aminotransferase</fullName>
        <shortName evidence="9">DAPA AT</shortName>
        <shortName evidence="9">DAPA aminotransferase</shortName>
    </alternativeName>
    <alternativeName>
        <fullName evidence="9">7,8-diaminononanoate synthase</fullName>
        <shortName evidence="9">DANS</shortName>
    </alternativeName>
    <alternativeName>
        <fullName evidence="9">Diaminopelargonic acid synthase</fullName>
    </alternativeName>
</protein>
<feature type="binding site" evidence="9">
    <location>
        <position position="146"/>
    </location>
    <ligand>
        <name>substrate</name>
    </ligand>
</feature>
<dbReference type="EMBL" id="UGNV01000001">
    <property type="protein sequence ID" value="STX28929.1"/>
    <property type="molecule type" value="Genomic_DNA"/>
</dbReference>
<dbReference type="GO" id="GO:0005737">
    <property type="term" value="C:cytoplasm"/>
    <property type="evidence" value="ECO:0007669"/>
    <property type="project" value="UniProtKB-SubCell"/>
</dbReference>
<gene>
    <name evidence="9 10" type="primary">bioA</name>
    <name evidence="10" type="ORF">NCTC13315_01463</name>
</gene>
<comment type="similarity">
    <text evidence="9">Belongs to the class-III pyridoxal-phosphate-dependent aminotransferase family. BioA subfamily.</text>
</comment>
<evidence type="ECO:0000256" key="6">
    <source>
        <dbReference type="ARBA" id="ARBA00022756"/>
    </source>
</evidence>
<keyword evidence="6 9" id="KW-0093">Biotin biosynthesis</keyword>
<evidence type="ECO:0000256" key="9">
    <source>
        <dbReference type="HAMAP-Rule" id="MF_00834"/>
    </source>
</evidence>
<keyword evidence="11" id="KW-1185">Reference proteome</keyword>
<organism evidence="10 11">
    <name type="scientific">Legionella beliardensis</name>
    <dbReference type="NCBI Taxonomy" id="91822"/>
    <lineage>
        <taxon>Bacteria</taxon>
        <taxon>Pseudomonadati</taxon>
        <taxon>Pseudomonadota</taxon>
        <taxon>Gammaproteobacteria</taxon>
        <taxon>Legionellales</taxon>
        <taxon>Legionellaceae</taxon>
        <taxon>Legionella</taxon>
    </lineage>
</organism>
<feature type="binding site" evidence="9">
    <location>
        <begin position="316"/>
        <end position="317"/>
    </location>
    <ligand>
        <name>pyridoxal 5'-phosphate</name>
        <dbReference type="ChEBI" id="CHEBI:597326"/>
    </ligand>
</feature>
<dbReference type="PANTHER" id="PTHR42684">
    <property type="entry name" value="ADENOSYLMETHIONINE-8-AMINO-7-OXONONANOATE AMINOTRANSFERASE"/>
    <property type="match status" value="1"/>
</dbReference>
<feature type="binding site" evidence="9">
    <location>
        <position position="403"/>
    </location>
    <ligand>
        <name>substrate</name>
    </ligand>
</feature>
<evidence type="ECO:0000256" key="4">
    <source>
        <dbReference type="ARBA" id="ARBA00022679"/>
    </source>
</evidence>
<dbReference type="InterPro" id="IPR049704">
    <property type="entry name" value="Aminotrans_3_PPA_site"/>
</dbReference>
<dbReference type="OrthoDB" id="9801052at2"/>
<feature type="site" description="Participates in the substrate recognition with KAPA and in a stacking interaction with the adenine ring of SAM" evidence="9">
    <location>
        <position position="19"/>
    </location>
</feature>
<evidence type="ECO:0000313" key="11">
    <source>
        <dbReference type="Proteomes" id="UP000254968"/>
    </source>
</evidence>
<dbReference type="RefSeq" id="WP_115302638.1">
    <property type="nucleotide sequence ID" value="NZ_CAAAHO010000004.1"/>
</dbReference>
<dbReference type="Proteomes" id="UP000254968">
    <property type="component" value="Unassembled WGS sequence"/>
</dbReference>
<dbReference type="EC" id="2.6.1.62" evidence="9"/>
<comment type="subcellular location">
    <subcellularLocation>
        <location evidence="9">Cytoplasm</location>
    </subcellularLocation>
</comment>
<dbReference type="CDD" id="cd00610">
    <property type="entry name" value="OAT_like"/>
    <property type="match status" value="1"/>
</dbReference>
<dbReference type="UniPathway" id="UPA00078">
    <property type="reaction ID" value="UER00160"/>
</dbReference>
<keyword evidence="5 9" id="KW-0949">S-adenosyl-L-methionine</keyword>
<evidence type="ECO:0000256" key="8">
    <source>
        <dbReference type="ARBA" id="ARBA00048449"/>
    </source>
</evidence>
<dbReference type="GO" id="GO:0030170">
    <property type="term" value="F:pyridoxal phosphate binding"/>
    <property type="evidence" value="ECO:0007669"/>
    <property type="project" value="UniProtKB-UniRule"/>
</dbReference>
<dbReference type="NCBIfam" id="TIGR00508">
    <property type="entry name" value="bioA"/>
    <property type="match status" value="1"/>
</dbReference>
<proteinExistence type="inferred from homology"/>
<comment type="subunit">
    <text evidence="9">Homodimer.</text>
</comment>
<feature type="binding site" evidence="9">
    <location>
        <begin position="113"/>
        <end position="114"/>
    </location>
    <ligand>
        <name>pyridoxal 5'-phosphate</name>
        <dbReference type="ChEBI" id="CHEBI:597326"/>
    </ligand>
</feature>
<dbReference type="GO" id="GO:0004141">
    <property type="term" value="F:dethiobiotin synthase activity"/>
    <property type="evidence" value="ECO:0007669"/>
    <property type="project" value="TreeGrafter"/>
</dbReference>
<dbReference type="Gene3D" id="3.40.640.10">
    <property type="entry name" value="Type I PLP-dependent aspartate aminotransferase-like (Major domain)"/>
    <property type="match status" value="1"/>
</dbReference>
<keyword evidence="3 9" id="KW-0032">Aminotransferase</keyword>
<reference evidence="10 11" key="1">
    <citation type="submission" date="2018-06" db="EMBL/GenBank/DDBJ databases">
        <authorList>
            <consortium name="Pathogen Informatics"/>
            <person name="Doyle S."/>
        </authorList>
    </citation>
    <scope>NUCLEOTIDE SEQUENCE [LARGE SCALE GENOMIC DNA]</scope>
    <source>
        <strain evidence="10 11">NCTC13315</strain>
    </source>
</reference>
<dbReference type="Gene3D" id="3.90.1150.10">
    <property type="entry name" value="Aspartate Aminotransferase, domain 1"/>
    <property type="match status" value="1"/>
</dbReference>
<dbReference type="InterPro" id="IPR005815">
    <property type="entry name" value="BioA"/>
</dbReference>
<feature type="binding site" evidence="9">
    <location>
        <position position="55"/>
    </location>
    <ligand>
        <name>substrate</name>
    </ligand>
</feature>
<dbReference type="HAMAP" id="MF_00834">
    <property type="entry name" value="BioA"/>
    <property type="match status" value="1"/>
</dbReference>
<dbReference type="GO" id="GO:0004015">
    <property type="term" value="F:adenosylmethionine-8-amino-7-oxononanoate transaminase activity"/>
    <property type="evidence" value="ECO:0007669"/>
    <property type="project" value="UniProtKB-UniRule"/>
</dbReference>
<feature type="binding site" evidence="9">
    <location>
        <position position="315"/>
    </location>
    <ligand>
        <name>substrate</name>
    </ligand>
</feature>
<dbReference type="AlphaFoldDB" id="A0A378I1A1"/>
<dbReference type="InterPro" id="IPR005814">
    <property type="entry name" value="Aminotrans_3"/>
</dbReference>